<feature type="domain" description="RNase H type-1" evidence="1">
    <location>
        <begin position="196"/>
        <end position="318"/>
    </location>
</feature>
<name>A0ABQ9M2U8_HEVBR</name>
<protein>
    <recommendedName>
        <fullName evidence="5">RNase H type-1 domain-containing protein</fullName>
    </recommendedName>
</protein>
<dbReference type="Pfam" id="PF13966">
    <property type="entry name" value="zf-RVT"/>
    <property type="match status" value="1"/>
</dbReference>
<dbReference type="PANTHER" id="PTHR47074">
    <property type="entry name" value="BNAC02G40300D PROTEIN"/>
    <property type="match status" value="1"/>
</dbReference>
<dbReference type="Gene3D" id="3.30.420.10">
    <property type="entry name" value="Ribonuclease H-like superfamily/Ribonuclease H"/>
    <property type="match status" value="1"/>
</dbReference>
<gene>
    <name evidence="3" type="ORF">P3X46_017238</name>
</gene>
<evidence type="ECO:0000259" key="1">
    <source>
        <dbReference type="Pfam" id="PF13456"/>
    </source>
</evidence>
<reference evidence="3" key="1">
    <citation type="journal article" date="2023" name="Plant Biotechnol. J.">
        <title>Chromosome-level wild Hevea brasiliensis genome provides new tools for genomic-assisted breeding and valuable loci to elevate rubber yield.</title>
        <authorList>
            <person name="Cheng H."/>
            <person name="Song X."/>
            <person name="Hu Y."/>
            <person name="Wu T."/>
            <person name="Yang Q."/>
            <person name="An Z."/>
            <person name="Feng S."/>
            <person name="Deng Z."/>
            <person name="Wu W."/>
            <person name="Zeng X."/>
            <person name="Tu M."/>
            <person name="Wang X."/>
            <person name="Huang H."/>
        </authorList>
    </citation>
    <scope>NUCLEOTIDE SEQUENCE</scope>
    <source>
        <strain evidence="3">MT/VB/25A 57/8</strain>
    </source>
</reference>
<dbReference type="InterPro" id="IPR002156">
    <property type="entry name" value="RNaseH_domain"/>
</dbReference>
<evidence type="ECO:0000313" key="4">
    <source>
        <dbReference type="Proteomes" id="UP001174677"/>
    </source>
</evidence>
<dbReference type="EMBL" id="JARPOI010000009">
    <property type="protein sequence ID" value="KAJ9174183.1"/>
    <property type="molecule type" value="Genomic_DNA"/>
</dbReference>
<sequence length="347" mass="39837">MWKFDSKGIYTVKSGYKYQYNQLPRAPTLTKDLWKLELPPKVLNFLWRALFNILPVCMNLIHRHVAMSRLCPVCNDELETILHCLITCPFARDYWVTSNVGWWGAVDNFPAWLSMIQTWCDRQQVQKAIMIAWEIWNARNGIVWKQKHVVPYTVLQKAQHFLQEWQLARVSMVSYDPNTVPAVIKWQPPDAGLKCNIDACFDAVTGLMGVGLVIRDSNGQFVEGMCKSLGYVQNSLNAETMRVREALSWVKGRLFNTPLVMEMDCLMVKQALDRILHDNSYFATLIHDCKFLVRDVASLSFSFVKKSANQVAHMLARATGFTSGLAEWSVNPPTFIHDVLLFDLNNN</sequence>
<dbReference type="InterPro" id="IPR044730">
    <property type="entry name" value="RNase_H-like_dom_plant"/>
</dbReference>
<dbReference type="InterPro" id="IPR012337">
    <property type="entry name" value="RNaseH-like_sf"/>
</dbReference>
<dbReference type="InterPro" id="IPR036397">
    <property type="entry name" value="RNaseH_sf"/>
</dbReference>
<proteinExistence type="predicted"/>
<comment type="caution">
    <text evidence="3">The sequence shown here is derived from an EMBL/GenBank/DDBJ whole genome shotgun (WGS) entry which is preliminary data.</text>
</comment>
<dbReference type="InterPro" id="IPR026960">
    <property type="entry name" value="RVT-Znf"/>
</dbReference>
<dbReference type="PANTHER" id="PTHR47074:SF11">
    <property type="entry name" value="REVERSE TRANSCRIPTASE-LIKE PROTEIN"/>
    <property type="match status" value="1"/>
</dbReference>
<accession>A0ABQ9M2U8</accession>
<feature type="domain" description="Reverse transcriptase zinc-binding" evidence="2">
    <location>
        <begin position="10"/>
        <end position="95"/>
    </location>
</feature>
<evidence type="ECO:0000313" key="3">
    <source>
        <dbReference type="EMBL" id="KAJ9174183.1"/>
    </source>
</evidence>
<evidence type="ECO:0000259" key="2">
    <source>
        <dbReference type="Pfam" id="PF13966"/>
    </source>
</evidence>
<dbReference type="InterPro" id="IPR052929">
    <property type="entry name" value="RNase_H-like_EbsB-rel"/>
</dbReference>
<keyword evidence="4" id="KW-1185">Reference proteome</keyword>
<dbReference type="Proteomes" id="UP001174677">
    <property type="component" value="Chromosome 9"/>
</dbReference>
<organism evidence="3 4">
    <name type="scientific">Hevea brasiliensis</name>
    <name type="common">Para rubber tree</name>
    <name type="synonym">Siphonia brasiliensis</name>
    <dbReference type="NCBI Taxonomy" id="3981"/>
    <lineage>
        <taxon>Eukaryota</taxon>
        <taxon>Viridiplantae</taxon>
        <taxon>Streptophyta</taxon>
        <taxon>Embryophyta</taxon>
        <taxon>Tracheophyta</taxon>
        <taxon>Spermatophyta</taxon>
        <taxon>Magnoliopsida</taxon>
        <taxon>eudicotyledons</taxon>
        <taxon>Gunneridae</taxon>
        <taxon>Pentapetalae</taxon>
        <taxon>rosids</taxon>
        <taxon>fabids</taxon>
        <taxon>Malpighiales</taxon>
        <taxon>Euphorbiaceae</taxon>
        <taxon>Crotonoideae</taxon>
        <taxon>Micrandreae</taxon>
        <taxon>Hevea</taxon>
    </lineage>
</organism>
<evidence type="ECO:0008006" key="5">
    <source>
        <dbReference type="Google" id="ProtNLM"/>
    </source>
</evidence>
<dbReference type="SUPFAM" id="SSF53098">
    <property type="entry name" value="Ribonuclease H-like"/>
    <property type="match status" value="1"/>
</dbReference>
<dbReference type="Pfam" id="PF13456">
    <property type="entry name" value="RVT_3"/>
    <property type="match status" value="1"/>
</dbReference>
<dbReference type="CDD" id="cd06222">
    <property type="entry name" value="RNase_H_like"/>
    <property type="match status" value="1"/>
</dbReference>